<accession>K0DJR6</accession>
<evidence type="ECO:0000313" key="2">
    <source>
        <dbReference type="Proteomes" id="UP000010105"/>
    </source>
</evidence>
<name>K0DJR6_9BURK</name>
<dbReference type="Proteomes" id="UP000010105">
    <property type="component" value="Chromosome 1"/>
</dbReference>
<dbReference type="HOGENOM" id="CLU_2732269_0_0_4"/>
<dbReference type="KEGG" id="bpx:BUPH_06821"/>
<protein>
    <submittedName>
        <fullName evidence="1">Uncharacterized protein</fullName>
    </submittedName>
</protein>
<dbReference type="STRING" id="1229205.BUPH_06821"/>
<sequence>MLHGFRLSAARSSRDRHAMPRDCGAVAAPAFVRIVMFGAAFGPAAGPLPPPDEAAARPVKMPGSPFRGVFY</sequence>
<evidence type="ECO:0000313" key="1">
    <source>
        <dbReference type="EMBL" id="AFT85075.1"/>
    </source>
</evidence>
<proteinExistence type="predicted"/>
<dbReference type="EMBL" id="CP003863">
    <property type="protein sequence ID" value="AFT85075.1"/>
    <property type="molecule type" value="Genomic_DNA"/>
</dbReference>
<reference evidence="1 2" key="1">
    <citation type="journal article" date="2012" name="J. Bacteriol.">
        <title>Complete Genome Sequence of Burkholderia phenoliruptrix BR3459a (CLA1), a Heat-Tolerant, Nitrogen-Fixing Symbiont of Mimosa flocculosa.</title>
        <authorList>
            <person name="de Oliveira Cunha C."/>
            <person name="Goda Zuleta L.F."/>
            <person name="Paula de Almeida L.G."/>
            <person name="Prioli Ciapina L."/>
            <person name="Lustrino Borges W."/>
            <person name="Pitard R.M."/>
            <person name="Baldani J.I."/>
            <person name="Straliotto R."/>
            <person name="de Faria S.M."/>
            <person name="Hungria M."/>
            <person name="Sousa Cavada B."/>
            <person name="Mercante F.M."/>
            <person name="Ribeiro de Vasconcelos A.T."/>
        </authorList>
    </citation>
    <scope>NUCLEOTIDE SEQUENCE [LARGE SCALE GENOMIC DNA]</scope>
    <source>
        <strain evidence="1 2">BR3459a</strain>
    </source>
</reference>
<dbReference type="AlphaFoldDB" id="K0DJR6"/>
<organism evidence="1 2">
    <name type="scientific">Paraburkholderia phenoliruptrix BR3459a</name>
    <dbReference type="NCBI Taxonomy" id="1229205"/>
    <lineage>
        <taxon>Bacteria</taxon>
        <taxon>Pseudomonadati</taxon>
        <taxon>Pseudomonadota</taxon>
        <taxon>Betaproteobacteria</taxon>
        <taxon>Burkholderiales</taxon>
        <taxon>Burkholderiaceae</taxon>
        <taxon>Paraburkholderia</taxon>
    </lineage>
</organism>
<gene>
    <name evidence="1" type="ORF">BUPH_06821</name>
</gene>
<dbReference type="PATRIC" id="fig|1229205.11.peg.1077"/>